<dbReference type="Proteomes" id="UP001356427">
    <property type="component" value="Unassembled WGS sequence"/>
</dbReference>
<gene>
    <name evidence="1" type="ORF">J4Q44_G00301110</name>
</gene>
<dbReference type="EMBL" id="JAGTTL010000028">
    <property type="protein sequence ID" value="KAK6300078.1"/>
    <property type="molecule type" value="Genomic_DNA"/>
</dbReference>
<accession>A0AAN8QJU5</accession>
<reference evidence="1 2" key="1">
    <citation type="submission" date="2021-04" db="EMBL/GenBank/DDBJ databases">
        <authorList>
            <person name="De Guttry C."/>
            <person name="Zahm M."/>
            <person name="Klopp C."/>
            <person name="Cabau C."/>
            <person name="Louis A."/>
            <person name="Berthelot C."/>
            <person name="Parey E."/>
            <person name="Roest Crollius H."/>
            <person name="Montfort J."/>
            <person name="Robinson-Rechavi M."/>
            <person name="Bucao C."/>
            <person name="Bouchez O."/>
            <person name="Gislard M."/>
            <person name="Lluch J."/>
            <person name="Milhes M."/>
            <person name="Lampietro C."/>
            <person name="Lopez Roques C."/>
            <person name="Donnadieu C."/>
            <person name="Braasch I."/>
            <person name="Desvignes T."/>
            <person name="Postlethwait J."/>
            <person name="Bobe J."/>
            <person name="Wedekind C."/>
            <person name="Guiguen Y."/>
        </authorList>
    </citation>
    <scope>NUCLEOTIDE SEQUENCE [LARGE SCALE GENOMIC DNA]</scope>
    <source>
        <strain evidence="1">Cs_M1</strain>
        <tissue evidence="1">Blood</tissue>
    </source>
</reference>
<proteinExistence type="predicted"/>
<evidence type="ECO:0000313" key="1">
    <source>
        <dbReference type="EMBL" id="KAK6300078.1"/>
    </source>
</evidence>
<keyword evidence="2" id="KW-1185">Reference proteome</keyword>
<protein>
    <submittedName>
        <fullName evidence="1">Uncharacterized protein</fullName>
    </submittedName>
</protein>
<name>A0AAN8QJU5_9TELE</name>
<organism evidence="1 2">
    <name type="scientific">Coregonus suidteri</name>
    <dbReference type="NCBI Taxonomy" id="861788"/>
    <lineage>
        <taxon>Eukaryota</taxon>
        <taxon>Metazoa</taxon>
        <taxon>Chordata</taxon>
        <taxon>Craniata</taxon>
        <taxon>Vertebrata</taxon>
        <taxon>Euteleostomi</taxon>
        <taxon>Actinopterygii</taxon>
        <taxon>Neopterygii</taxon>
        <taxon>Teleostei</taxon>
        <taxon>Protacanthopterygii</taxon>
        <taxon>Salmoniformes</taxon>
        <taxon>Salmonidae</taxon>
        <taxon>Coregoninae</taxon>
        <taxon>Coregonus</taxon>
    </lineage>
</organism>
<dbReference type="AlphaFoldDB" id="A0AAN8QJU5"/>
<comment type="caution">
    <text evidence="1">The sequence shown here is derived from an EMBL/GenBank/DDBJ whole genome shotgun (WGS) entry which is preliminary data.</text>
</comment>
<evidence type="ECO:0000313" key="2">
    <source>
        <dbReference type="Proteomes" id="UP001356427"/>
    </source>
</evidence>
<sequence>MSDSETAAPDEAPVPAACASIKADLDKCVKEGGGARLTGNVHCTESSMFPSIPFCTTSTGLNDTGGVRRLAETIHLLPSSPTPH</sequence>